<feature type="region of interest" description="Disordered" evidence="7">
    <location>
        <begin position="601"/>
        <end position="626"/>
    </location>
</feature>
<evidence type="ECO:0000256" key="1">
    <source>
        <dbReference type="ARBA" id="ARBA00004123"/>
    </source>
</evidence>
<sequence>MKRSADASPSGESPRRQLRQDPVSCESCRRKKLKCDRNLPCSSCSARNIDCSYGTYRNGARASLQPSQAEQRPVGTVSRNSPLNPRGMGTQIRSGNESTRTVDWLETIVMGPRVPSAVPATLRAELSHRDIENSPSQYISPLEQSKIPGQDIFSQKHPATINLSFSLPPHSEALRLFQYYCMYLDFQYHLIIPAPVEQQIEDIYKNDAQRRPMNLAHVALLFSIVASALYYERLEDGSEHAEHISREATFLAGAALIQGNYLSYPTIEGLQATMIIGHQLSNMNLPPSVSSLFLHRSSVHQAISMRLHLIDSPQLVSERMSDRSDKTDVELKRRLWWDLAAYDWLIGFLSGPQEWTYSIQPQHMVVNKPLNIEDEDIGRVGQGRPMSTPTVMSYSLCRMKLAVVCRQIVDGASQYHLRGQEVPYDITLALDRELQKILSDIPSFFRFDQDSQREYAQLYQDRPTFAWQRAMVQQGYYSRFCRLHRGYFVRGAKDPKYSYSHVVSLQSARKVLEIKRIMDEEGPVFTPHSSMVWSVMHHVFMAAAILLIDVCFNWDDILAEKRRAEVLDACRMLGQAQQSSPTARQGINAMMGILRKHWRHERHPVSRGRENDPLTSSNAVSQSSRQNILTPVSINAASTAPLQAPDRPSAPDSTNLPSDPPLLEDLWAELLDDGAHAELDTPDWTVLLNELTNVTLPSDNSSQCNHPFNMSPKKNDLPYIRRYITTHNTEGEAVFISHAKVPDYLPSTSAGDDGEIALLYATNSDPASTDAEADVAMYDEFLHQPPGITVDEGTIFRLIYLRPGKAMPMHRTVSLDYGVIIEGEVDLVLGSGACRRMHRGDVSVQRGTAHSYRNRSHTEWCRMLFVFLPIQKLKIQGKELEAEVYDEGFDAESESPEAD</sequence>
<evidence type="ECO:0000256" key="2">
    <source>
        <dbReference type="ARBA" id="ARBA00022723"/>
    </source>
</evidence>
<dbReference type="GO" id="GO:0000981">
    <property type="term" value="F:DNA-binding transcription factor activity, RNA polymerase II-specific"/>
    <property type="evidence" value="ECO:0007669"/>
    <property type="project" value="InterPro"/>
</dbReference>
<dbReference type="InterPro" id="IPR007219">
    <property type="entry name" value="XnlR_reg_dom"/>
</dbReference>
<feature type="region of interest" description="Disordered" evidence="7">
    <location>
        <begin position="1"/>
        <end position="24"/>
    </location>
</feature>
<reference evidence="9" key="1">
    <citation type="submission" date="2021-07" db="EMBL/GenBank/DDBJ databases">
        <authorList>
            <person name="Branca A.L. A."/>
        </authorList>
    </citation>
    <scope>NUCLEOTIDE SEQUENCE</scope>
</reference>
<dbReference type="Gene3D" id="2.60.120.10">
    <property type="entry name" value="Jelly Rolls"/>
    <property type="match status" value="1"/>
</dbReference>
<accession>A0A9W4NP10</accession>
<evidence type="ECO:0000256" key="3">
    <source>
        <dbReference type="ARBA" id="ARBA00023015"/>
    </source>
</evidence>
<keyword evidence="4" id="KW-0238">DNA-binding</keyword>
<feature type="domain" description="Zn(2)-C6 fungal-type" evidence="8">
    <location>
        <begin position="24"/>
        <end position="53"/>
    </location>
</feature>
<name>A0A9W4NP10_9EURO</name>
<dbReference type="EMBL" id="CAJVPD010000247">
    <property type="protein sequence ID" value="CAG8393287.1"/>
    <property type="molecule type" value="Genomic_DNA"/>
</dbReference>
<dbReference type="Gene3D" id="4.10.240.10">
    <property type="entry name" value="Zn(2)-C6 fungal-type DNA-binding domain"/>
    <property type="match status" value="1"/>
</dbReference>
<dbReference type="GO" id="GO:0008270">
    <property type="term" value="F:zinc ion binding"/>
    <property type="evidence" value="ECO:0007669"/>
    <property type="project" value="InterPro"/>
</dbReference>
<feature type="compositionally biased region" description="Basic and acidic residues" evidence="7">
    <location>
        <begin position="603"/>
        <end position="612"/>
    </location>
</feature>
<dbReference type="InterPro" id="IPR050613">
    <property type="entry name" value="Sec_Metabolite_Reg"/>
</dbReference>
<dbReference type="SUPFAM" id="SSF57701">
    <property type="entry name" value="Zn2/Cys6 DNA-binding domain"/>
    <property type="match status" value="1"/>
</dbReference>
<dbReference type="CDD" id="cd02231">
    <property type="entry name" value="cupin_BLL6423-like"/>
    <property type="match status" value="1"/>
</dbReference>
<dbReference type="GO" id="GO:0006351">
    <property type="term" value="P:DNA-templated transcription"/>
    <property type="evidence" value="ECO:0007669"/>
    <property type="project" value="InterPro"/>
</dbReference>
<comment type="caution">
    <text evidence="9">The sequence shown here is derived from an EMBL/GenBank/DDBJ whole genome shotgun (WGS) entry which is preliminary data.</text>
</comment>
<evidence type="ECO:0000313" key="9">
    <source>
        <dbReference type="EMBL" id="CAG8393287.1"/>
    </source>
</evidence>
<dbReference type="Pfam" id="PF00172">
    <property type="entry name" value="Zn_clus"/>
    <property type="match status" value="1"/>
</dbReference>
<feature type="region of interest" description="Disordered" evidence="7">
    <location>
        <begin position="641"/>
        <end position="661"/>
    </location>
</feature>
<dbReference type="PROSITE" id="PS00463">
    <property type="entry name" value="ZN2_CY6_FUNGAL_1"/>
    <property type="match status" value="1"/>
</dbReference>
<dbReference type="PROSITE" id="PS50048">
    <property type="entry name" value="ZN2_CY6_FUNGAL_2"/>
    <property type="match status" value="1"/>
</dbReference>
<evidence type="ECO:0000259" key="8">
    <source>
        <dbReference type="PROSITE" id="PS50048"/>
    </source>
</evidence>
<feature type="region of interest" description="Disordered" evidence="7">
    <location>
        <begin position="62"/>
        <end position="97"/>
    </location>
</feature>
<evidence type="ECO:0000256" key="4">
    <source>
        <dbReference type="ARBA" id="ARBA00023125"/>
    </source>
</evidence>
<dbReference type="InterPro" id="IPR011051">
    <property type="entry name" value="RmlC_Cupin_sf"/>
</dbReference>
<dbReference type="PANTHER" id="PTHR31001">
    <property type="entry name" value="UNCHARACTERIZED TRANSCRIPTIONAL REGULATORY PROTEIN"/>
    <property type="match status" value="1"/>
</dbReference>
<proteinExistence type="predicted"/>
<dbReference type="InterPro" id="IPR014710">
    <property type="entry name" value="RmlC-like_jellyroll"/>
</dbReference>
<dbReference type="GO" id="GO:0003677">
    <property type="term" value="F:DNA binding"/>
    <property type="evidence" value="ECO:0007669"/>
    <property type="project" value="UniProtKB-KW"/>
</dbReference>
<keyword evidence="6" id="KW-0539">Nucleus</keyword>
<comment type="subcellular location">
    <subcellularLocation>
        <location evidence="1">Nucleus</location>
    </subcellularLocation>
</comment>
<evidence type="ECO:0000256" key="7">
    <source>
        <dbReference type="SAM" id="MobiDB-lite"/>
    </source>
</evidence>
<dbReference type="PANTHER" id="PTHR31001:SF90">
    <property type="entry name" value="CENTROMERE DNA-BINDING PROTEIN COMPLEX CBF3 SUBUNIT B"/>
    <property type="match status" value="1"/>
</dbReference>
<dbReference type="InterPro" id="IPR036864">
    <property type="entry name" value="Zn2-C6_fun-type_DNA-bd_sf"/>
</dbReference>
<keyword evidence="5" id="KW-0804">Transcription</keyword>
<dbReference type="GO" id="GO:0005634">
    <property type="term" value="C:nucleus"/>
    <property type="evidence" value="ECO:0007669"/>
    <property type="project" value="UniProtKB-SubCell"/>
</dbReference>
<organism evidence="9 10">
    <name type="scientific">Penicillium salamii</name>
    <dbReference type="NCBI Taxonomy" id="1612424"/>
    <lineage>
        <taxon>Eukaryota</taxon>
        <taxon>Fungi</taxon>
        <taxon>Dikarya</taxon>
        <taxon>Ascomycota</taxon>
        <taxon>Pezizomycotina</taxon>
        <taxon>Eurotiomycetes</taxon>
        <taxon>Eurotiomycetidae</taxon>
        <taxon>Eurotiales</taxon>
        <taxon>Aspergillaceae</taxon>
        <taxon>Penicillium</taxon>
    </lineage>
</organism>
<dbReference type="CDD" id="cd00067">
    <property type="entry name" value="GAL4"/>
    <property type="match status" value="1"/>
</dbReference>
<dbReference type="CDD" id="cd12148">
    <property type="entry name" value="fungal_TF_MHR"/>
    <property type="match status" value="1"/>
</dbReference>
<dbReference type="InterPro" id="IPR001138">
    <property type="entry name" value="Zn2Cys6_DnaBD"/>
</dbReference>
<dbReference type="SUPFAM" id="SSF51182">
    <property type="entry name" value="RmlC-like cupins"/>
    <property type="match status" value="1"/>
</dbReference>
<dbReference type="Proteomes" id="UP001152592">
    <property type="component" value="Unassembled WGS sequence"/>
</dbReference>
<evidence type="ECO:0000256" key="6">
    <source>
        <dbReference type="ARBA" id="ARBA00023242"/>
    </source>
</evidence>
<dbReference type="OrthoDB" id="3548654at2759"/>
<evidence type="ECO:0000256" key="5">
    <source>
        <dbReference type="ARBA" id="ARBA00023163"/>
    </source>
</evidence>
<dbReference type="Pfam" id="PF04082">
    <property type="entry name" value="Fungal_trans"/>
    <property type="match status" value="1"/>
</dbReference>
<evidence type="ECO:0000313" key="10">
    <source>
        <dbReference type="Proteomes" id="UP001152592"/>
    </source>
</evidence>
<keyword evidence="2" id="KW-0479">Metal-binding</keyword>
<dbReference type="SMART" id="SM00066">
    <property type="entry name" value="GAL4"/>
    <property type="match status" value="1"/>
</dbReference>
<gene>
    <name evidence="9" type="ORF">PSALAMII_LOCUS6899</name>
</gene>
<dbReference type="AlphaFoldDB" id="A0A9W4NP10"/>
<keyword evidence="3" id="KW-0805">Transcription regulation</keyword>
<feature type="compositionally biased region" description="Polar residues" evidence="7">
    <location>
        <begin position="613"/>
        <end position="626"/>
    </location>
</feature>
<protein>
    <recommendedName>
        <fullName evidence="8">Zn(2)-C6 fungal-type domain-containing protein</fullName>
    </recommendedName>
</protein>